<feature type="binding site" evidence="6">
    <location>
        <begin position="105"/>
        <end position="108"/>
    </location>
    <ligand>
        <name>S-adenosyl-L-methionine</name>
        <dbReference type="ChEBI" id="CHEBI:59789"/>
    </ligand>
</feature>
<keyword evidence="4 5" id="KW-0819">tRNA processing</keyword>
<feature type="binding site" evidence="6">
    <location>
        <position position="126"/>
    </location>
    <ligand>
        <name>S-adenosyl-L-methionine</name>
        <dbReference type="ChEBI" id="CHEBI:59789"/>
    </ligand>
</feature>
<dbReference type="EMBL" id="FLUQ01000002">
    <property type="protein sequence ID" value="SBW03181.1"/>
    <property type="molecule type" value="Genomic_DNA"/>
</dbReference>
<dbReference type="Gene3D" id="3.10.330.20">
    <property type="match status" value="1"/>
</dbReference>
<dbReference type="GO" id="GO:0160107">
    <property type="term" value="F:tRNA (adenine(58)-N1)-methyltransferase activity"/>
    <property type="evidence" value="ECO:0007669"/>
    <property type="project" value="UniProtKB-EC"/>
</dbReference>
<keyword evidence="1 5" id="KW-0489">Methyltransferase</keyword>
<feature type="domain" description="tRNA (adenine(58)-N(1))-methyltransferase catalytic subunit TRM61 C-terminal" evidence="8">
    <location>
        <begin position="71"/>
        <end position="233"/>
    </location>
</feature>
<feature type="binding site" evidence="6">
    <location>
        <position position="154"/>
    </location>
    <ligand>
        <name>S-adenosyl-L-methionine</name>
        <dbReference type="ChEBI" id="CHEBI:59789"/>
    </ligand>
</feature>
<proteinExistence type="inferred from homology"/>
<feature type="compositionally biased region" description="Basic and acidic residues" evidence="7">
    <location>
        <begin position="259"/>
        <end position="281"/>
    </location>
</feature>
<feature type="binding site" evidence="6">
    <location>
        <position position="170"/>
    </location>
    <ligand>
        <name>S-adenosyl-L-methionine</name>
        <dbReference type="ChEBI" id="CHEBI:59789"/>
    </ligand>
</feature>
<dbReference type="InterPro" id="IPR014816">
    <property type="entry name" value="tRNA_MeTrfase_Gcd14"/>
</dbReference>
<comment type="subunit">
    <text evidence="5">Homotetramer composed of a dimer of dimers.</text>
</comment>
<keyword evidence="2 5" id="KW-0808">Transferase</keyword>
<dbReference type="PANTHER" id="PTHR12133">
    <property type="entry name" value="TRNA (ADENINE(58)-N(1))-METHYLTRANSFERASE"/>
    <property type="match status" value="1"/>
</dbReference>
<protein>
    <recommendedName>
        <fullName evidence="5">tRNA (adenine(58)-N(1))-methyltransferase TrmI</fullName>
        <ecNumber evidence="5">2.1.1.220</ecNumber>
    </recommendedName>
</protein>
<dbReference type="Pfam" id="PF08704">
    <property type="entry name" value="GCD14"/>
    <property type="match status" value="1"/>
</dbReference>
<evidence type="ECO:0000256" key="6">
    <source>
        <dbReference type="PIRSR" id="PIRSR017269-1"/>
    </source>
</evidence>
<dbReference type="InterPro" id="IPR029063">
    <property type="entry name" value="SAM-dependent_MTases_sf"/>
</dbReference>
<evidence type="ECO:0000256" key="1">
    <source>
        <dbReference type="ARBA" id="ARBA00022603"/>
    </source>
</evidence>
<dbReference type="GO" id="GO:0030488">
    <property type="term" value="P:tRNA methylation"/>
    <property type="evidence" value="ECO:0007669"/>
    <property type="project" value="InterPro"/>
</dbReference>
<feature type="region of interest" description="Disordered" evidence="7">
    <location>
        <begin position="259"/>
        <end position="292"/>
    </location>
</feature>
<reference evidence="9" key="1">
    <citation type="submission" date="2016-04" db="EMBL/GenBank/DDBJ databases">
        <authorList>
            <person name="Evans L.H."/>
            <person name="Alamgir A."/>
            <person name="Owens N."/>
            <person name="Weber N.D."/>
            <person name="Virtaneva K."/>
            <person name="Barbian K."/>
            <person name="Babar A."/>
            <person name="Rosenke K."/>
        </authorList>
    </citation>
    <scope>NUCLEOTIDE SEQUENCE</scope>
    <source>
        <strain evidence="9">86</strain>
    </source>
</reference>
<keyword evidence="3 5" id="KW-0949">S-adenosyl-L-methionine</keyword>
<comment type="catalytic activity">
    <reaction evidence="5">
        <text>adenosine(58) in tRNA + S-adenosyl-L-methionine = N(1)-methyladenosine(58) in tRNA + S-adenosyl-L-homocysteine + H(+)</text>
        <dbReference type="Rhea" id="RHEA:43152"/>
        <dbReference type="Rhea" id="RHEA-COMP:10365"/>
        <dbReference type="Rhea" id="RHEA-COMP:10366"/>
        <dbReference type="ChEBI" id="CHEBI:15378"/>
        <dbReference type="ChEBI" id="CHEBI:57856"/>
        <dbReference type="ChEBI" id="CHEBI:59789"/>
        <dbReference type="ChEBI" id="CHEBI:74411"/>
        <dbReference type="ChEBI" id="CHEBI:74491"/>
        <dbReference type="EC" id="2.1.1.220"/>
    </reaction>
</comment>
<comment type="function">
    <text evidence="5">Catalyzes the S-adenosyl-L-methionine-dependent formation of N(1)-methyladenine at position 58 (m1A58) in tRNA.</text>
</comment>
<dbReference type="PIRSF" id="PIRSF017269">
    <property type="entry name" value="GCD14"/>
    <property type="match status" value="1"/>
</dbReference>
<dbReference type="InterPro" id="IPR049470">
    <property type="entry name" value="TRM61_C"/>
</dbReference>
<dbReference type="EC" id="2.1.1.220" evidence="5"/>
<sequence>MPAYGDLIILVTPKGKRMLRRLTEGDDIHGNDGVLFAADVAAAEFGQVVFTQQGCPYRLMRPSLYDLVRGVKRQTQVLYPKDIGYICMRLGVGNGTRVIEAGSGSGSLTMALSWFSGESGHVYTYEARPEFYKLAGRNLEWAGLGHNVTQYNRDIIEGFDQTDADALFLDVRTPWEYLDNALAATKPGARFAFFLPVVNQVSELLRAMETRPFADIEVEEVFIRRWKALADRLRPDDRMIAHTGFLIFARHQEMCAEFDARAPKGTRERKQEAAKRERLGLDTDEETSDYEL</sequence>
<dbReference type="CDD" id="cd02440">
    <property type="entry name" value="AdoMet_MTases"/>
    <property type="match status" value="1"/>
</dbReference>
<feature type="compositionally biased region" description="Acidic residues" evidence="7">
    <location>
        <begin position="282"/>
        <end position="292"/>
    </location>
</feature>
<evidence type="ECO:0000256" key="5">
    <source>
        <dbReference type="PIRNR" id="PIRNR017269"/>
    </source>
</evidence>
<dbReference type="AlphaFoldDB" id="A0A212JUP8"/>
<evidence type="ECO:0000256" key="4">
    <source>
        <dbReference type="ARBA" id="ARBA00022694"/>
    </source>
</evidence>
<comment type="similarity">
    <text evidence="5">Belongs to the class I-like SAM-binding methyltransferase superfamily. TRM61 family.</text>
</comment>
<name>A0A212JUP8_9DELT</name>
<evidence type="ECO:0000256" key="3">
    <source>
        <dbReference type="ARBA" id="ARBA00022691"/>
    </source>
</evidence>
<dbReference type="GO" id="GO:0031515">
    <property type="term" value="C:tRNA (m1A) methyltransferase complex"/>
    <property type="evidence" value="ECO:0007669"/>
    <property type="project" value="UniProtKB-UniRule"/>
</dbReference>
<organism evidence="9">
    <name type="scientific">uncultured delta proteobacterium</name>
    <dbReference type="NCBI Taxonomy" id="34034"/>
    <lineage>
        <taxon>Bacteria</taxon>
        <taxon>Deltaproteobacteria</taxon>
        <taxon>environmental samples</taxon>
    </lineage>
</organism>
<dbReference type="PANTHER" id="PTHR12133:SF1">
    <property type="entry name" value="TRNA (ADENINE(58)-N(1))-METHYLTRANSFERASE, MITOCHONDRIAL"/>
    <property type="match status" value="1"/>
</dbReference>
<evidence type="ECO:0000256" key="2">
    <source>
        <dbReference type="ARBA" id="ARBA00022679"/>
    </source>
</evidence>
<evidence type="ECO:0000256" key="7">
    <source>
        <dbReference type="SAM" id="MobiDB-lite"/>
    </source>
</evidence>
<evidence type="ECO:0000259" key="8">
    <source>
        <dbReference type="Pfam" id="PF08704"/>
    </source>
</evidence>
<dbReference type="PROSITE" id="PS51620">
    <property type="entry name" value="SAM_TRM61"/>
    <property type="match status" value="1"/>
</dbReference>
<dbReference type="SUPFAM" id="SSF53335">
    <property type="entry name" value="S-adenosyl-L-methionine-dependent methyltransferases"/>
    <property type="match status" value="1"/>
</dbReference>
<accession>A0A212JUP8</accession>
<evidence type="ECO:0000313" key="9">
    <source>
        <dbReference type="EMBL" id="SBW03181.1"/>
    </source>
</evidence>
<dbReference type="Gene3D" id="3.40.50.150">
    <property type="entry name" value="Vaccinia Virus protein VP39"/>
    <property type="match status" value="1"/>
</dbReference>
<gene>
    <name evidence="9" type="ORF">KL86DPRO_20099</name>
</gene>